<dbReference type="PROSITE" id="PS50853">
    <property type="entry name" value="FN3"/>
    <property type="match status" value="2"/>
</dbReference>
<dbReference type="PANTHER" id="PTHR11348">
    <property type="entry name" value="CONNECTIVE TISSUE GROWTH FACTOR-RELATED"/>
    <property type="match status" value="1"/>
</dbReference>
<keyword evidence="3" id="KW-0812">Transmembrane</keyword>
<dbReference type="InterPro" id="IPR001007">
    <property type="entry name" value="VWF_dom"/>
</dbReference>
<feature type="compositionally biased region" description="Basic and acidic residues" evidence="2">
    <location>
        <begin position="629"/>
        <end position="643"/>
    </location>
</feature>
<evidence type="ECO:0008006" key="8">
    <source>
        <dbReference type="Google" id="ProtNLM"/>
    </source>
</evidence>
<dbReference type="InterPro" id="IPR013783">
    <property type="entry name" value="Ig-like_fold"/>
</dbReference>
<evidence type="ECO:0000259" key="5">
    <source>
        <dbReference type="PROSITE" id="PS50853"/>
    </source>
</evidence>
<evidence type="ECO:0000313" key="6">
    <source>
        <dbReference type="EnsemblMetazoa" id="XP_011682745"/>
    </source>
</evidence>
<evidence type="ECO:0000256" key="1">
    <source>
        <dbReference type="ARBA" id="ARBA00022729"/>
    </source>
</evidence>
<dbReference type="InterPro" id="IPR036116">
    <property type="entry name" value="FN3_sf"/>
</dbReference>
<dbReference type="PANTHER" id="PTHR11348:SF34">
    <property type="entry name" value="EPIDERMAL CELL SURFACE RECEPTOR-RELATED"/>
    <property type="match status" value="1"/>
</dbReference>
<reference evidence="7" key="1">
    <citation type="submission" date="2015-02" db="EMBL/GenBank/DDBJ databases">
        <title>Genome sequencing for Strongylocentrotus purpuratus.</title>
        <authorList>
            <person name="Murali S."/>
            <person name="Liu Y."/>
            <person name="Vee V."/>
            <person name="English A."/>
            <person name="Wang M."/>
            <person name="Skinner E."/>
            <person name="Han Y."/>
            <person name="Muzny D.M."/>
            <person name="Worley K.C."/>
            <person name="Gibbs R.A."/>
        </authorList>
    </citation>
    <scope>NUCLEOTIDE SEQUENCE</scope>
</reference>
<proteinExistence type="predicted"/>
<feature type="domain" description="VWFC" evidence="4">
    <location>
        <begin position="198"/>
        <end position="264"/>
    </location>
</feature>
<dbReference type="GO" id="GO:0045597">
    <property type="term" value="P:positive regulation of cell differentiation"/>
    <property type="evidence" value="ECO:0000318"/>
    <property type="project" value="GO_Central"/>
</dbReference>
<dbReference type="AlphaFoldDB" id="A0A7M7HQE3"/>
<dbReference type="OrthoDB" id="365605at2759"/>
<dbReference type="Proteomes" id="UP000007110">
    <property type="component" value="Unassembled WGS sequence"/>
</dbReference>
<organism evidence="6 7">
    <name type="scientific">Strongylocentrotus purpuratus</name>
    <name type="common">Purple sea urchin</name>
    <dbReference type="NCBI Taxonomy" id="7668"/>
    <lineage>
        <taxon>Eukaryota</taxon>
        <taxon>Metazoa</taxon>
        <taxon>Echinodermata</taxon>
        <taxon>Eleutherozoa</taxon>
        <taxon>Echinozoa</taxon>
        <taxon>Echinoidea</taxon>
        <taxon>Euechinoidea</taxon>
        <taxon>Echinacea</taxon>
        <taxon>Camarodonta</taxon>
        <taxon>Echinidea</taxon>
        <taxon>Strongylocentrotidae</taxon>
        <taxon>Strongylocentrotus</taxon>
    </lineage>
</organism>
<feature type="domain" description="Fibronectin type-III" evidence="5">
    <location>
        <begin position="355"/>
        <end position="456"/>
    </location>
</feature>
<dbReference type="SUPFAM" id="SSF57603">
    <property type="entry name" value="FnI-like domain"/>
    <property type="match status" value="2"/>
</dbReference>
<feature type="region of interest" description="Disordered" evidence="2">
    <location>
        <begin position="629"/>
        <end position="662"/>
    </location>
</feature>
<feature type="domain" description="VWFC" evidence="4">
    <location>
        <begin position="268"/>
        <end position="335"/>
    </location>
</feature>
<reference evidence="6" key="2">
    <citation type="submission" date="2021-01" db="UniProtKB">
        <authorList>
            <consortium name="EnsemblMetazoa"/>
        </authorList>
    </citation>
    <scope>IDENTIFICATION</scope>
</reference>
<dbReference type="SMART" id="SM00060">
    <property type="entry name" value="FN3"/>
    <property type="match status" value="3"/>
</dbReference>
<dbReference type="EnsemblMetazoa" id="XM_011684443">
    <property type="protein sequence ID" value="XP_011682745"/>
    <property type="gene ID" value="LOC100890745"/>
</dbReference>
<dbReference type="GO" id="GO:0005178">
    <property type="term" value="F:integrin binding"/>
    <property type="evidence" value="ECO:0000318"/>
    <property type="project" value="GO_Central"/>
</dbReference>
<keyword evidence="7" id="KW-1185">Reference proteome</keyword>
<sequence length="662" mass="75072">MYRGASGNISMADGDWIDEGCKNRCLCDRGTLMCMPMCAEPSPPSPTPLCPRPVVTKLRETDCCRVIACHDPKADSPNVVQDVSVLAFNMTAVTVGFTPPANTDLRAMTDGYIIYYTNRSENVTLDDWRVLRKDFPIGVEIRGHIMMEINNLMQETTYYLKIRVSIPDDGDSQPAPRWPNTLPSTDIFLVTTSENEPQPCTYKDAVYKHGERFNDGCESACECRAGRTICRELCPKTEVIASDLCPNPRQVIIKGECCPEWRCFPNDGDCSHSNKIYQNGMEWREGCDLRCRCDDGTVSCRNVCNSTTATPRQLECPYPVQVRVADTCCLEWVCYEFPPSTNLASKPLPLPLSFFLINISATNTSARSATIRWPALTDLQRQYIRQFRLKYRELTYGGTPWNSTVSFRPELRKYTILDLRPARSYVVQLVVLIGSSKAQVGIHLQTSKIEVDTLWLPSIPYPGNAFDIEIYEVTTTTASIRWSALPREIVSHIVGWRLMVVSKDESRVLESEIVERSALSYTIRNLTEGQTYHIQLLGLWDNDTVTREVRSKTVPITTQKLFDLQRKRGLSSPMSAIVGTIIALCVFLVVVIAFIYVRIKKRHSERYDVYGRNATVNFRPSNYEHVYEGTHENDEQPNERRFSDAGLLESGRRDSEAELLDI</sequence>
<dbReference type="SMART" id="SM00214">
    <property type="entry name" value="VWC"/>
    <property type="match status" value="3"/>
</dbReference>
<keyword evidence="3" id="KW-1133">Transmembrane helix</keyword>
<dbReference type="CDD" id="cd00063">
    <property type="entry name" value="FN3"/>
    <property type="match status" value="3"/>
</dbReference>
<name>A0A7M7HQE3_STRPU</name>
<dbReference type="KEGG" id="spu:100890745"/>
<keyword evidence="3" id="KW-0472">Membrane</keyword>
<evidence type="ECO:0000256" key="2">
    <source>
        <dbReference type="SAM" id="MobiDB-lite"/>
    </source>
</evidence>
<dbReference type="Gene3D" id="2.60.40.10">
    <property type="entry name" value="Immunoglobulins"/>
    <property type="match status" value="3"/>
</dbReference>
<protein>
    <recommendedName>
        <fullName evidence="8">Epidermal cell surface receptor</fullName>
    </recommendedName>
</protein>
<feature type="transmembrane region" description="Helical" evidence="3">
    <location>
        <begin position="574"/>
        <end position="597"/>
    </location>
</feature>
<dbReference type="PROSITE" id="PS01208">
    <property type="entry name" value="VWFC_1"/>
    <property type="match status" value="1"/>
</dbReference>
<dbReference type="InParanoid" id="A0A7M7HQE3"/>
<dbReference type="GO" id="GO:0005615">
    <property type="term" value="C:extracellular space"/>
    <property type="evidence" value="ECO:0000318"/>
    <property type="project" value="GO_Central"/>
</dbReference>
<keyword evidence="1" id="KW-0732">Signal</keyword>
<dbReference type="InterPro" id="IPR003961">
    <property type="entry name" value="FN3_dom"/>
</dbReference>
<dbReference type="GO" id="GO:0007155">
    <property type="term" value="P:cell adhesion"/>
    <property type="evidence" value="ECO:0000318"/>
    <property type="project" value="GO_Central"/>
</dbReference>
<feature type="domain" description="Fibronectin type-III" evidence="5">
    <location>
        <begin position="464"/>
        <end position="561"/>
    </location>
</feature>
<dbReference type="InterPro" id="IPR050941">
    <property type="entry name" value="CCN"/>
</dbReference>
<dbReference type="GeneID" id="100890745"/>
<dbReference type="RefSeq" id="XP_011682745.2">
    <property type="nucleotide sequence ID" value="XM_011684443.2"/>
</dbReference>
<evidence type="ECO:0000256" key="3">
    <source>
        <dbReference type="SAM" id="Phobius"/>
    </source>
</evidence>
<evidence type="ECO:0000313" key="7">
    <source>
        <dbReference type="Proteomes" id="UP000007110"/>
    </source>
</evidence>
<dbReference type="SUPFAM" id="SSF49265">
    <property type="entry name" value="Fibronectin type III"/>
    <property type="match status" value="2"/>
</dbReference>
<evidence type="ECO:0000259" key="4">
    <source>
        <dbReference type="PROSITE" id="PS50184"/>
    </source>
</evidence>
<dbReference type="PROSITE" id="PS50184">
    <property type="entry name" value="VWFC_2"/>
    <property type="match status" value="2"/>
</dbReference>
<accession>A0A7M7HQE3</accession>